<dbReference type="PROSITE" id="PS51257">
    <property type="entry name" value="PROKAR_LIPOPROTEIN"/>
    <property type="match status" value="1"/>
</dbReference>
<name>A0A1B4FQG8_9BURK</name>
<dbReference type="Proteomes" id="UP000067711">
    <property type="component" value="Chromosome 2"/>
</dbReference>
<accession>A0A1B4FQG8</accession>
<evidence type="ECO:0000256" key="1">
    <source>
        <dbReference type="SAM" id="SignalP"/>
    </source>
</evidence>
<proteinExistence type="predicted"/>
<dbReference type="EMBL" id="CP013388">
    <property type="protein sequence ID" value="AOJ05922.1"/>
    <property type="molecule type" value="Genomic_DNA"/>
</dbReference>
<dbReference type="RefSeq" id="WP_066492849.1">
    <property type="nucleotide sequence ID" value="NZ_CP013388.1"/>
</dbReference>
<keyword evidence="1" id="KW-0732">Signal</keyword>
<evidence type="ECO:0000313" key="3">
    <source>
        <dbReference type="Proteomes" id="UP000067711"/>
    </source>
</evidence>
<dbReference type="AlphaFoldDB" id="A0A1B4FQG8"/>
<organism evidence="2 3">
    <name type="scientific">Burkholderia mayonis</name>
    <dbReference type="NCBI Taxonomy" id="1385591"/>
    <lineage>
        <taxon>Bacteria</taxon>
        <taxon>Pseudomonadati</taxon>
        <taxon>Pseudomonadota</taxon>
        <taxon>Betaproteobacteria</taxon>
        <taxon>Burkholderiales</taxon>
        <taxon>Burkholderiaceae</taxon>
        <taxon>Burkholderia</taxon>
        <taxon>pseudomallei group</taxon>
    </lineage>
</organism>
<protein>
    <recommendedName>
        <fullName evidence="4">Lipoprotein</fullName>
    </recommendedName>
</protein>
<feature type="signal peptide" evidence="1">
    <location>
        <begin position="1"/>
        <end position="21"/>
    </location>
</feature>
<evidence type="ECO:0000313" key="2">
    <source>
        <dbReference type="EMBL" id="AOJ05922.1"/>
    </source>
</evidence>
<evidence type="ECO:0008006" key="4">
    <source>
        <dbReference type="Google" id="ProtNLM"/>
    </source>
</evidence>
<gene>
    <name evidence="2" type="ORF">WS71_00215</name>
</gene>
<feature type="chain" id="PRO_5015356839" description="Lipoprotein" evidence="1">
    <location>
        <begin position="22"/>
        <end position="87"/>
    </location>
</feature>
<reference evidence="2 3" key="1">
    <citation type="submission" date="2015-12" db="EMBL/GenBank/DDBJ databases">
        <title>Diversity of Burkholderia near neighbor genomes.</title>
        <authorList>
            <person name="Sahl J."/>
            <person name="Wagner D."/>
            <person name="Keim P."/>
        </authorList>
    </citation>
    <scope>NUCLEOTIDE SEQUENCE [LARGE SCALE GENOMIC DNA]</scope>
    <source>
        <strain evidence="2 3">BDU8</strain>
    </source>
</reference>
<sequence>MKYIALLLVAALAGCSSYSTPLTNIYSIRAEDGVQRYRVTCSGLLGGTEVCKRSAAEICEKSRVKVVGQQEPSAITFMCEAPQAAAR</sequence>